<dbReference type="AlphaFoldDB" id="A0A1I5DHF4"/>
<dbReference type="PANTHER" id="PTHR11717">
    <property type="entry name" value="LOW MOLECULAR WEIGHT PROTEIN TYROSINE PHOSPHATASE"/>
    <property type="match status" value="1"/>
</dbReference>
<protein>
    <submittedName>
        <fullName evidence="2">Protein-tyrosine phosphatase</fullName>
    </submittedName>
</protein>
<dbReference type="PANTHER" id="PTHR11717:SF31">
    <property type="entry name" value="LOW MOLECULAR WEIGHT PROTEIN-TYROSINE-PHOSPHATASE ETP-RELATED"/>
    <property type="match status" value="1"/>
</dbReference>
<dbReference type="EMBL" id="FOWE01000002">
    <property type="protein sequence ID" value="SFN98652.1"/>
    <property type="molecule type" value="Genomic_DNA"/>
</dbReference>
<name>A0A1I5DHF4_9ACTN</name>
<evidence type="ECO:0000259" key="1">
    <source>
        <dbReference type="SMART" id="SM00226"/>
    </source>
</evidence>
<dbReference type="InterPro" id="IPR023485">
    <property type="entry name" value="Ptyr_pPase"/>
</dbReference>
<evidence type="ECO:0000313" key="2">
    <source>
        <dbReference type="EMBL" id="SFN98652.1"/>
    </source>
</evidence>
<dbReference type="InterPro" id="IPR050438">
    <property type="entry name" value="LMW_PTPase"/>
</dbReference>
<proteinExistence type="predicted"/>
<dbReference type="GO" id="GO:0004725">
    <property type="term" value="F:protein tyrosine phosphatase activity"/>
    <property type="evidence" value="ECO:0007669"/>
    <property type="project" value="TreeGrafter"/>
</dbReference>
<dbReference type="Gene3D" id="3.40.50.2300">
    <property type="match status" value="1"/>
</dbReference>
<dbReference type="InterPro" id="IPR036196">
    <property type="entry name" value="Ptyr_pPase_sf"/>
</dbReference>
<dbReference type="Proteomes" id="UP000183642">
    <property type="component" value="Unassembled WGS sequence"/>
</dbReference>
<dbReference type="SMART" id="SM00226">
    <property type="entry name" value="LMWPc"/>
    <property type="match status" value="1"/>
</dbReference>
<gene>
    <name evidence="2" type="ORF">SAMN05660359_00786</name>
</gene>
<reference evidence="3" key="1">
    <citation type="submission" date="2016-10" db="EMBL/GenBank/DDBJ databases">
        <authorList>
            <person name="Varghese N."/>
            <person name="Submissions S."/>
        </authorList>
    </citation>
    <scope>NUCLEOTIDE SEQUENCE [LARGE SCALE GENOMIC DNA]</scope>
    <source>
        <strain evidence="3">DSM 43161</strain>
    </source>
</reference>
<organism evidence="2 3">
    <name type="scientific">Geodermatophilus obscurus</name>
    <dbReference type="NCBI Taxonomy" id="1861"/>
    <lineage>
        <taxon>Bacteria</taxon>
        <taxon>Bacillati</taxon>
        <taxon>Actinomycetota</taxon>
        <taxon>Actinomycetes</taxon>
        <taxon>Geodermatophilales</taxon>
        <taxon>Geodermatophilaceae</taxon>
        <taxon>Geodermatophilus</taxon>
    </lineage>
</organism>
<keyword evidence="3" id="KW-1185">Reference proteome</keyword>
<dbReference type="SUPFAM" id="SSF52788">
    <property type="entry name" value="Phosphotyrosine protein phosphatases I"/>
    <property type="match status" value="1"/>
</dbReference>
<dbReference type="RefSeq" id="WP_075012221.1">
    <property type="nucleotide sequence ID" value="NZ_FOWE01000002.1"/>
</dbReference>
<evidence type="ECO:0000313" key="3">
    <source>
        <dbReference type="Proteomes" id="UP000183642"/>
    </source>
</evidence>
<accession>A0A1I5DHF4</accession>
<dbReference type="Pfam" id="PF01451">
    <property type="entry name" value="LMWPc"/>
    <property type="match status" value="1"/>
</dbReference>
<sequence>MDGPLLVVCTGNICRSPAAELLLRAGLGDGGPEVVSAGLAARAGEPVAAPVADLLAGAGIDPAGFVARQLQPSMLREARLVLTMTTAQRSAVVGRAPAVVRRTFTLREFSDLARLGADLPLGPDPAGRLAALLAAAPRLRALRTGPREDDVEDPHGRSADVHARSFGRIQEAVGTLLDVLVPSRAHPPSPVAGGPRNWRRTFG</sequence>
<feature type="domain" description="Phosphotyrosine protein phosphatase I" evidence="1">
    <location>
        <begin position="5"/>
        <end position="179"/>
    </location>
</feature>